<evidence type="ECO:0008006" key="5">
    <source>
        <dbReference type="Google" id="ProtNLM"/>
    </source>
</evidence>
<dbReference type="InterPro" id="IPR012337">
    <property type="entry name" value="RNaseH-like_sf"/>
</dbReference>
<name>A0ABM3BA67_GOSHI</name>
<organism evidence="3 4">
    <name type="scientific">Gossypium hirsutum</name>
    <name type="common">Upland cotton</name>
    <name type="synonym">Gossypium mexicanum</name>
    <dbReference type="NCBI Taxonomy" id="3635"/>
    <lineage>
        <taxon>Eukaryota</taxon>
        <taxon>Viridiplantae</taxon>
        <taxon>Streptophyta</taxon>
        <taxon>Embryophyta</taxon>
        <taxon>Tracheophyta</taxon>
        <taxon>Spermatophyta</taxon>
        <taxon>Magnoliopsida</taxon>
        <taxon>eudicotyledons</taxon>
        <taxon>Gunneridae</taxon>
        <taxon>Pentapetalae</taxon>
        <taxon>rosids</taxon>
        <taxon>malvids</taxon>
        <taxon>Malvales</taxon>
        <taxon>Malvaceae</taxon>
        <taxon>Malvoideae</taxon>
        <taxon>Gossypium</taxon>
    </lineage>
</organism>
<dbReference type="Pfam" id="PF13456">
    <property type="entry name" value="RVT_3"/>
    <property type="match status" value="1"/>
</dbReference>
<dbReference type="InterPro" id="IPR052929">
    <property type="entry name" value="RNase_H-like_EbsB-rel"/>
</dbReference>
<dbReference type="RefSeq" id="XP_040963951.1">
    <property type="nucleotide sequence ID" value="XM_041108017.1"/>
</dbReference>
<evidence type="ECO:0000259" key="1">
    <source>
        <dbReference type="Pfam" id="PF13456"/>
    </source>
</evidence>
<proteinExistence type="predicted"/>
<evidence type="ECO:0000259" key="2">
    <source>
        <dbReference type="Pfam" id="PF13966"/>
    </source>
</evidence>
<dbReference type="SUPFAM" id="SSF53098">
    <property type="entry name" value="Ribonuclease H-like"/>
    <property type="match status" value="1"/>
</dbReference>
<keyword evidence="3" id="KW-1185">Reference proteome</keyword>
<dbReference type="PANTHER" id="PTHR47074">
    <property type="entry name" value="BNAC02G40300D PROTEIN"/>
    <property type="match status" value="1"/>
</dbReference>
<protein>
    <recommendedName>
        <fullName evidence="5">Reverse transcriptase</fullName>
    </recommendedName>
</protein>
<reference evidence="4" key="2">
    <citation type="submission" date="2025-08" db="UniProtKB">
        <authorList>
            <consortium name="RefSeq"/>
        </authorList>
    </citation>
    <scope>IDENTIFICATION</scope>
</reference>
<evidence type="ECO:0000313" key="4">
    <source>
        <dbReference type="RefSeq" id="XP_040963951.1"/>
    </source>
</evidence>
<dbReference type="CDD" id="cd06222">
    <property type="entry name" value="RNase_H_like"/>
    <property type="match status" value="1"/>
</dbReference>
<gene>
    <name evidence="4" type="primary">LOC121224557</name>
</gene>
<dbReference type="InterPro" id="IPR044730">
    <property type="entry name" value="RNase_H-like_dom_plant"/>
</dbReference>
<dbReference type="InterPro" id="IPR026960">
    <property type="entry name" value="RVT-Znf"/>
</dbReference>
<dbReference type="Pfam" id="PF13966">
    <property type="entry name" value="zf-RVT"/>
    <property type="match status" value="1"/>
</dbReference>
<dbReference type="Gene3D" id="3.30.420.10">
    <property type="entry name" value="Ribonuclease H-like superfamily/Ribonuclease H"/>
    <property type="match status" value="1"/>
</dbReference>
<dbReference type="PANTHER" id="PTHR47074:SF61">
    <property type="entry name" value="RNASE H TYPE-1 DOMAIN-CONTAINING PROTEIN"/>
    <property type="match status" value="1"/>
</dbReference>
<dbReference type="GeneID" id="121224557"/>
<dbReference type="InterPro" id="IPR002156">
    <property type="entry name" value="RNaseH_domain"/>
</dbReference>
<reference evidence="3" key="1">
    <citation type="journal article" date="2020" name="Nat. Genet.">
        <title>Genomic diversifications of five Gossypium allopolyploid species and their impact on cotton improvement.</title>
        <authorList>
            <person name="Chen Z.J."/>
            <person name="Sreedasyam A."/>
            <person name="Ando A."/>
            <person name="Song Q."/>
            <person name="De Santiago L.M."/>
            <person name="Hulse-Kemp A.M."/>
            <person name="Ding M."/>
            <person name="Ye W."/>
            <person name="Kirkbride R.C."/>
            <person name="Jenkins J."/>
            <person name="Plott C."/>
            <person name="Lovell J."/>
            <person name="Lin Y.M."/>
            <person name="Vaughn R."/>
            <person name="Liu B."/>
            <person name="Simpson S."/>
            <person name="Scheffler B.E."/>
            <person name="Wen L."/>
            <person name="Saski C.A."/>
            <person name="Grover C.E."/>
            <person name="Hu G."/>
            <person name="Conover J.L."/>
            <person name="Carlson J.W."/>
            <person name="Shu S."/>
            <person name="Boston L.B."/>
            <person name="Williams M."/>
            <person name="Peterson D.G."/>
            <person name="McGee K."/>
            <person name="Jones D.C."/>
            <person name="Wendel J.F."/>
            <person name="Stelly D.M."/>
            <person name="Grimwood J."/>
            <person name="Schmutz J."/>
        </authorList>
    </citation>
    <scope>NUCLEOTIDE SEQUENCE [LARGE SCALE GENOMIC DNA]</scope>
    <source>
        <strain evidence="3">cv. TM-1</strain>
    </source>
</reference>
<evidence type="ECO:0000313" key="3">
    <source>
        <dbReference type="Proteomes" id="UP000818029"/>
    </source>
</evidence>
<feature type="domain" description="RNase H type-1" evidence="1">
    <location>
        <begin position="255"/>
        <end position="374"/>
    </location>
</feature>
<feature type="domain" description="Reverse transcriptase zinc-binding" evidence="2">
    <location>
        <begin position="87"/>
        <end position="154"/>
    </location>
</feature>
<sequence length="428" mass="49098">MTFFYNRIPVQEIRPNWTTRVSTSFVDDDTANRIFSIPLSESGSEDILVWKYEGLGKYFVRSGYRVLITECLQSNLHQSTSGADYKGFYTNLWASNIPGKIKIHVWRLFNNLVPHYGNLTCRKLSVETVCPLCQEELENSEHLLWSCGILQCVWSLLHITLPSFDVALDFKNRFVSTYLAGDDRQRRLISISLWCLWFHRNNLVHERVKFSMSKVLGFIRGYDQDLGLMHKNLCPSSSLGKELWRPPDADVIKINFDASYVQEKKLAVTVALARDCRGEVVEANTYLLEDVGDAFVAEARACERALLLARMMGFRRLLVEGDSLSVIKYVQKKGVDRSVLRPITFHIQRLHLLFDEVTYSFVPRTVNNAAHVLALEGRRRRVCGNWADGVPESVRLAVKKDWLLWSQRMLWRARLADIGCRRGAAAGS</sequence>
<dbReference type="InterPro" id="IPR036397">
    <property type="entry name" value="RNaseH_sf"/>
</dbReference>
<dbReference type="Proteomes" id="UP000818029">
    <property type="component" value="Chromosome D12"/>
</dbReference>
<accession>A0ABM3BA67</accession>